<evidence type="ECO:0000259" key="1">
    <source>
        <dbReference type="Pfam" id="PF07238"/>
    </source>
</evidence>
<dbReference type="RefSeq" id="WP_177193028.1">
    <property type="nucleotide sequence ID" value="NZ_FORX01000003.1"/>
</dbReference>
<dbReference type="AlphaFoldDB" id="A0A1I3RN06"/>
<gene>
    <name evidence="2" type="ORF">SAMN04488082_103227</name>
</gene>
<dbReference type="Gene3D" id="2.40.10.220">
    <property type="entry name" value="predicted glycosyltransferase like domains"/>
    <property type="match status" value="1"/>
</dbReference>
<proteinExistence type="predicted"/>
<dbReference type="EMBL" id="FORX01000003">
    <property type="protein sequence ID" value="SFJ47242.1"/>
    <property type="molecule type" value="Genomic_DNA"/>
</dbReference>
<reference evidence="3" key="1">
    <citation type="submission" date="2016-10" db="EMBL/GenBank/DDBJ databases">
        <authorList>
            <person name="Varghese N."/>
            <person name="Submissions S."/>
        </authorList>
    </citation>
    <scope>NUCLEOTIDE SEQUENCE [LARGE SCALE GENOMIC DNA]</scope>
    <source>
        <strain evidence="3">DSM 5918</strain>
    </source>
</reference>
<sequence>MLKVYADKKGKAVFHCPHCGFVTNFDASAYRDRDSRIRIKCRCGESMTMLVEFREYYRRSVALAGWCTVHRTGDDLEMRVRDLSMSGLSFSLESLQEEEQAVLQIGDVVTVRFRLDSPPENLIQRTASVRNIRSGTIGAKFSRSEYDKELGFYLLH</sequence>
<dbReference type="InterPro" id="IPR009875">
    <property type="entry name" value="PilZ_domain"/>
</dbReference>
<dbReference type="STRING" id="52560.SAMN04488082_103227"/>
<dbReference type="SUPFAM" id="SSF141371">
    <property type="entry name" value="PilZ domain-like"/>
    <property type="match status" value="1"/>
</dbReference>
<dbReference type="Pfam" id="PF07238">
    <property type="entry name" value="PilZ"/>
    <property type="match status" value="1"/>
</dbReference>
<feature type="domain" description="PilZ" evidence="1">
    <location>
        <begin position="54"/>
        <end position="142"/>
    </location>
</feature>
<evidence type="ECO:0000313" key="2">
    <source>
        <dbReference type="EMBL" id="SFJ47242.1"/>
    </source>
</evidence>
<evidence type="ECO:0000313" key="3">
    <source>
        <dbReference type="Proteomes" id="UP000198635"/>
    </source>
</evidence>
<protein>
    <submittedName>
        <fullName evidence="2">PilZ domain-containing protein</fullName>
    </submittedName>
</protein>
<keyword evidence="3" id="KW-1185">Reference proteome</keyword>
<accession>A0A1I3RN06</accession>
<dbReference type="GO" id="GO:0035438">
    <property type="term" value="F:cyclic-di-GMP binding"/>
    <property type="evidence" value="ECO:0007669"/>
    <property type="project" value="InterPro"/>
</dbReference>
<dbReference type="Proteomes" id="UP000198635">
    <property type="component" value="Unassembled WGS sequence"/>
</dbReference>
<organism evidence="2 3">
    <name type="scientific">Desulfomicrobium apsheronum</name>
    <dbReference type="NCBI Taxonomy" id="52560"/>
    <lineage>
        <taxon>Bacteria</taxon>
        <taxon>Pseudomonadati</taxon>
        <taxon>Thermodesulfobacteriota</taxon>
        <taxon>Desulfovibrionia</taxon>
        <taxon>Desulfovibrionales</taxon>
        <taxon>Desulfomicrobiaceae</taxon>
        <taxon>Desulfomicrobium</taxon>
    </lineage>
</organism>
<name>A0A1I3RN06_9BACT</name>